<evidence type="ECO:0000313" key="1">
    <source>
        <dbReference type="EMBL" id="QHT20107.1"/>
    </source>
</evidence>
<organism evidence="1">
    <name type="scientific">viral metagenome</name>
    <dbReference type="NCBI Taxonomy" id="1070528"/>
    <lineage>
        <taxon>unclassified sequences</taxon>
        <taxon>metagenomes</taxon>
        <taxon>organismal metagenomes</taxon>
    </lineage>
</organism>
<protein>
    <submittedName>
        <fullName evidence="1">Uncharacterized protein</fullName>
    </submittedName>
</protein>
<sequence length="144" mass="17171">MRLYSNRLLSWPQLLHAYQAARVYPGRWHHFYFYKIQTVNPLALITYSPIKPLQENCKYYCYDKYERDKRLENYGNTFLSATINNNQIKLEEETWVHIPKMTEVDDIIVIQNNTTLGYPTIISLPLMTSLSLINHIPLQQNIYQ</sequence>
<name>A0A6C0DTH3_9ZZZZ</name>
<accession>A0A6C0DTH3</accession>
<reference evidence="1" key="1">
    <citation type="journal article" date="2020" name="Nature">
        <title>Giant virus diversity and host interactions through global metagenomics.</title>
        <authorList>
            <person name="Schulz F."/>
            <person name="Roux S."/>
            <person name="Paez-Espino D."/>
            <person name="Jungbluth S."/>
            <person name="Walsh D.A."/>
            <person name="Denef V.J."/>
            <person name="McMahon K.D."/>
            <person name="Konstantinidis K.T."/>
            <person name="Eloe-Fadrosh E.A."/>
            <person name="Kyrpides N.C."/>
            <person name="Woyke T."/>
        </authorList>
    </citation>
    <scope>NUCLEOTIDE SEQUENCE</scope>
    <source>
        <strain evidence="1">GVMAG-M-3300023174-60</strain>
    </source>
</reference>
<dbReference type="AlphaFoldDB" id="A0A6C0DTH3"/>
<proteinExistence type="predicted"/>
<dbReference type="EMBL" id="MN739677">
    <property type="protein sequence ID" value="QHT20107.1"/>
    <property type="molecule type" value="Genomic_DNA"/>
</dbReference>